<keyword evidence="1" id="KW-0597">Phosphoprotein</keyword>
<feature type="modified residue" description="4-aspartylphosphate" evidence="1">
    <location>
        <position position="63"/>
    </location>
</feature>
<dbReference type="PANTHER" id="PTHR45566:SF1">
    <property type="entry name" value="HTH-TYPE TRANSCRIPTIONAL REGULATOR YHJB-RELATED"/>
    <property type="match status" value="1"/>
</dbReference>
<evidence type="ECO:0000256" key="1">
    <source>
        <dbReference type="PROSITE-ProRule" id="PRU00169"/>
    </source>
</evidence>
<dbReference type="InterPro" id="IPR011006">
    <property type="entry name" value="CheY-like_superfamily"/>
</dbReference>
<evidence type="ECO:0000313" key="3">
    <source>
        <dbReference type="EMBL" id="PSB01018.1"/>
    </source>
</evidence>
<sequence>MDRNNIAGEPPTILIVDDHALILEGTVKVIKQQYPEAEIITVKTAEEVLTQLTVIQPNLVIVDLSIPERSKMTAESETGIKLLSQLMKNYPNLNLMVQSSNVKTLVRLKSEIEKHEGGFTIADKSISESEMLYRAKLALEGITHTKDLKLSITFKPEWLTLLELANQGWQDGAIAQKMFITPRMVRHHWTKVQDILGVYPDEDSQTNLRVTTLNCARQQGFID</sequence>
<dbReference type="Gene3D" id="1.10.10.10">
    <property type="entry name" value="Winged helix-like DNA-binding domain superfamily/Winged helix DNA-binding domain"/>
    <property type="match status" value="1"/>
</dbReference>
<evidence type="ECO:0000259" key="2">
    <source>
        <dbReference type="PROSITE" id="PS50110"/>
    </source>
</evidence>
<reference evidence="3 4" key="2">
    <citation type="submission" date="2018-03" db="EMBL/GenBank/DDBJ databases">
        <title>The ancient ancestry and fast evolution of plastids.</title>
        <authorList>
            <person name="Moore K.R."/>
            <person name="Magnabosco C."/>
            <person name="Momper L."/>
            <person name="Gold D.A."/>
            <person name="Bosak T."/>
            <person name="Fournier G.P."/>
        </authorList>
    </citation>
    <scope>NUCLEOTIDE SEQUENCE [LARGE SCALE GENOMIC DNA]</scope>
    <source>
        <strain evidence="3 4">CCAP 1448/3</strain>
    </source>
</reference>
<name>A0A2T1BYQ1_9CYAN</name>
<dbReference type="RefSeq" id="WP_106290834.1">
    <property type="nucleotide sequence ID" value="NZ_CAWNTC010000171.1"/>
</dbReference>
<dbReference type="OrthoDB" id="495017at2"/>
<dbReference type="AlphaFoldDB" id="A0A2T1BYQ1"/>
<dbReference type="Proteomes" id="UP000238762">
    <property type="component" value="Unassembled WGS sequence"/>
</dbReference>
<organism evidence="3 4">
    <name type="scientific">Merismopedia glauca CCAP 1448/3</name>
    <dbReference type="NCBI Taxonomy" id="1296344"/>
    <lineage>
        <taxon>Bacteria</taxon>
        <taxon>Bacillati</taxon>
        <taxon>Cyanobacteriota</taxon>
        <taxon>Cyanophyceae</taxon>
        <taxon>Synechococcales</taxon>
        <taxon>Merismopediaceae</taxon>
        <taxon>Merismopedia</taxon>
    </lineage>
</organism>
<keyword evidence="4" id="KW-1185">Reference proteome</keyword>
<dbReference type="GO" id="GO:0000160">
    <property type="term" value="P:phosphorelay signal transduction system"/>
    <property type="evidence" value="ECO:0007669"/>
    <property type="project" value="InterPro"/>
</dbReference>
<dbReference type="InterPro" id="IPR001789">
    <property type="entry name" value="Sig_transdc_resp-reg_receiver"/>
</dbReference>
<evidence type="ECO:0000313" key="4">
    <source>
        <dbReference type="Proteomes" id="UP000238762"/>
    </source>
</evidence>
<protein>
    <submittedName>
        <fullName evidence="3">Response regulator</fullName>
    </submittedName>
</protein>
<dbReference type="InterPro" id="IPR051015">
    <property type="entry name" value="EvgA-like"/>
</dbReference>
<feature type="domain" description="Response regulatory" evidence="2">
    <location>
        <begin position="12"/>
        <end position="139"/>
    </location>
</feature>
<comment type="caution">
    <text evidence="3">The sequence shown here is derived from an EMBL/GenBank/DDBJ whole genome shotgun (WGS) entry which is preliminary data.</text>
</comment>
<dbReference type="PROSITE" id="PS50110">
    <property type="entry name" value="RESPONSE_REGULATORY"/>
    <property type="match status" value="1"/>
</dbReference>
<accession>A0A2T1BYQ1</accession>
<reference evidence="3 4" key="1">
    <citation type="submission" date="2018-02" db="EMBL/GenBank/DDBJ databases">
        <authorList>
            <person name="Cohen D.B."/>
            <person name="Kent A.D."/>
        </authorList>
    </citation>
    <scope>NUCLEOTIDE SEQUENCE [LARGE SCALE GENOMIC DNA]</scope>
    <source>
        <strain evidence="3 4">CCAP 1448/3</strain>
    </source>
</reference>
<dbReference type="Gene3D" id="3.40.50.2300">
    <property type="match status" value="1"/>
</dbReference>
<gene>
    <name evidence="3" type="ORF">C7B64_20435</name>
</gene>
<proteinExistence type="predicted"/>
<dbReference type="Pfam" id="PF00072">
    <property type="entry name" value="Response_reg"/>
    <property type="match status" value="1"/>
</dbReference>
<dbReference type="PANTHER" id="PTHR45566">
    <property type="entry name" value="HTH-TYPE TRANSCRIPTIONAL REGULATOR YHJB-RELATED"/>
    <property type="match status" value="1"/>
</dbReference>
<dbReference type="SUPFAM" id="SSF52172">
    <property type="entry name" value="CheY-like"/>
    <property type="match status" value="1"/>
</dbReference>
<dbReference type="InterPro" id="IPR036388">
    <property type="entry name" value="WH-like_DNA-bd_sf"/>
</dbReference>
<dbReference type="EMBL" id="PVWJ01000137">
    <property type="protein sequence ID" value="PSB01018.1"/>
    <property type="molecule type" value="Genomic_DNA"/>
</dbReference>